<protein>
    <submittedName>
        <fullName evidence="1">Uncharacterized protein</fullName>
    </submittedName>
</protein>
<dbReference type="SUPFAM" id="SSF48371">
    <property type="entry name" value="ARM repeat"/>
    <property type="match status" value="1"/>
</dbReference>
<sequence>MNLIVKEFFYFSFVLQSIYNVLKFYLGFFSIDLNILNDCLKVNTKVLFLLDAFFENNQNELDGYVRTLLKRMSIFNKEIHKRVYKSIIITFARHIEKLGHLMPEIFPVVSNDLAANDDEVIVMGISFWISLAQCEIDKNLHTIIKTASISLIPVFLTFLSSPNAIYKLSDTQPIVSTIPNTASDGITSTLANNIPSAVINNESNTVPNVAHSSKNRVDAGDGCGCDDDELSPVVVNIIVCLSNFVRAEPETCVPILLKFVSDSFNVNKFASFYVIFSLMKFNDFYPCLENLFPNILQTAEDKTNPALQDLALEIISDSVSTYQQIISSTERFKYLLKLVSLNISNESPVDVIVKSFGLLSNLLQAFVNDIMQSYLWESFSEVYSIFEKAFENPNFREPPLIIEVYNAFSELIMHLPKLAESKIIELLHITHQNIIDEMICCKINAPIYLSMNCNLIRSITIKIRHSIEPFVPPIMDTFYRLLSIKDFEVYSEALYTIDAFSIIMKKEFSPYYHGLSQILEELLEEFQVNKNIPLIYQVIQLTRDIFQYPTNSIIELAPKYFSLLRPLFF</sequence>
<dbReference type="Gene3D" id="1.25.10.10">
    <property type="entry name" value="Leucine-rich Repeat Variant"/>
    <property type="match status" value="1"/>
</dbReference>
<proteinExistence type="predicted"/>
<keyword evidence="2" id="KW-1185">Reference proteome</keyword>
<reference evidence="1" key="1">
    <citation type="submission" date="2016-10" db="EMBL/GenBank/DDBJ databases">
        <authorList>
            <person name="Benchimol M."/>
            <person name="Almeida L.G."/>
            <person name="Vasconcelos A.T."/>
            <person name="Perreira-Neves A."/>
            <person name="Rosa I.A."/>
            <person name="Tasca T."/>
            <person name="Bogo M.R."/>
            <person name="de Souza W."/>
        </authorList>
    </citation>
    <scope>NUCLEOTIDE SEQUENCE [LARGE SCALE GENOMIC DNA]</scope>
    <source>
        <strain evidence="1">K</strain>
    </source>
</reference>
<comment type="caution">
    <text evidence="1">The sequence shown here is derived from an EMBL/GenBank/DDBJ whole genome shotgun (WGS) entry which is preliminary data.</text>
</comment>
<gene>
    <name evidence="1" type="ORF">TRFO_06298</name>
</gene>
<dbReference type="VEuPathDB" id="TrichDB:TRFO_06298"/>
<accession>A0A1J4JZ34</accession>
<dbReference type="Proteomes" id="UP000179807">
    <property type="component" value="Unassembled WGS sequence"/>
</dbReference>
<dbReference type="AlphaFoldDB" id="A0A1J4JZ34"/>
<name>A0A1J4JZ34_9EUKA</name>
<organism evidence="1 2">
    <name type="scientific">Tritrichomonas foetus</name>
    <dbReference type="NCBI Taxonomy" id="1144522"/>
    <lineage>
        <taxon>Eukaryota</taxon>
        <taxon>Metamonada</taxon>
        <taxon>Parabasalia</taxon>
        <taxon>Tritrichomonadida</taxon>
        <taxon>Tritrichomonadidae</taxon>
        <taxon>Tritrichomonas</taxon>
    </lineage>
</organism>
<evidence type="ECO:0000313" key="1">
    <source>
        <dbReference type="EMBL" id="OHT04417.1"/>
    </source>
</evidence>
<dbReference type="EMBL" id="MLAK01000793">
    <property type="protein sequence ID" value="OHT04417.1"/>
    <property type="molecule type" value="Genomic_DNA"/>
</dbReference>
<dbReference type="InterPro" id="IPR016024">
    <property type="entry name" value="ARM-type_fold"/>
</dbReference>
<dbReference type="GeneID" id="94827715"/>
<evidence type="ECO:0000313" key="2">
    <source>
        <dbReference type="Proteomes" id="UP000179807"/>
    </source>
</evidence>
<dbReference type="RefSeq" id="XP_068357553.1">
    <property type="nucleotide sequence ID" value="XM_068493011.1"/>
</dbReference>
<dbReference type="InterPro" id="IPR011989">
    <property type="entry name" value="ARM-like"/>
</dbReference>